<dbReference type="UCSC" id="T04C4.1a">
    <property type="organism name" value="c. elegans"/>
</dbReference>
<gene>
    <name evidence="2 4" type="primary">fnip-2</name>
    <name evidence="2" type="ORF">CELE_T04C4.1</name>
    <name evidence="4" type="ORF">T04C4.1</name>
</gene>
<dbReference type="Proteomes" id="UP000001940">
    <property type="component" value="Chromosome IV"/>
</dbReference>
<proteinExistence type="predicted"/>
<dbReference type="HOGENOM" id="CLU_2099057_0_0_1"/>
<dbReference type="WormBase" id="T04C4.1c">
    <property type="protein sequence ID" value="CE38976"/>
    <property type="gene ID" value="WBGene00020208"/>
    <property type="gene designation" value="fnip-2"/>
</dbReference>
<sequence length="116" mass="12588">MASYVRQFFRAKRRKTDSSSEESDHQFASPTSPRPSSSDSFGPSAAPSTSLSPPFLSPSYSMDYIIEAMTSSSSTSPVPPPVSASRPVAPVVARVEGLRAVPVGHRRQHSSRQFFQ</sequence>
<keyword evidence="3" id="KW-1185">Reference proteome</keyword>
<dbReference type="OrthoDB" id="10051712at2759"/>
<feature type="compositionally biased region" description="Low complexity" evidence="1">
    <location>
        <begin position="28"/>
        <end position="55"/>
    </location>
</feature>
<dbReference type="ExpressionAtlas" id="Q4A572">
    <property type="expression patterns" value="baseline and differential"/>
</dbReference>
<dbReference type="Bgee" id="WBGene00020208">
    <property type="expression patterns" value="Expressed in pharyngeal muscle cell (C elegans) and 4 other cell types or tissues"/>
</dbReference>
<evidence type="ECO:0000313" key="3">
    <source>
        <dbReference type="Proteomes" id="UP000001940"/>
    </source>
</evidence>
<dbReference type="AlphaFoldDB" id="Q4A572"/>
<dbReference type="AGR" id="WB:WBGene00020208"/>
<protein>
    <submittedName>
        <fullName evidence="2">UDENN FNIP1/2-type domain-containing protein</fullName>
    </submittedName>
</protein>
<feature type="region of interest" description="Disordered" evidence="1">
    <location>
        <begin position="1"/>
        <end position="55"/>
    </location>
</feature>
<evidence type="ECO:0000313" key="2">
    <source>
        <dbReference type="EMBL" id="CCD73159.1"/>
    </source>
</evidence>
<evidence type="ECO:0000313" key="4">
    <source>
        <dbReference type="WormBase" id="T04C4.1c"/>
    </source>
</evidence>
<dbReference type="RefSeq" id="NP_001033430.1">
    <property type="nucleotide sequence ID" value="NM_001038341.3"/>
</dbReference>
<dbReference type="CTD" id="177012"/>
<reference evidence="2 3" key="1">
    <citation type="journal article" date="1998" name="Science">
        <title>Genome sequence of the nematode C. elegans: a platform for investigating biology.</title>
        <authorList>
            <consortium name="The C. elegans sequencing consortium"/>
            <person name="Sulson J.E."/>
            <person name="Waterston R."/>
        </authorList>
    </citation>
    <scope>NUCLEOTIDE SEQUENCE [LARGE SCALE GENOMIC DNA]</scope>
    <source>
        <strain evidence="2 3">Bristol N2</strain>
    </source>
</reference>
<evidence type="ECO:0000256" key="1">
    <source>
        <dbReference type="SAM" id="MobiDB-lite"/>
    </source>
</evidence>
<feature type="compositionally biased region" description="Basic and acidic residues" evidence="1">
    <location>
        <begin position="16"/>
        <end position="25"/>
    </location>
</feature>
<name>Q4A572_CAEEL</name>
<accession>Q4A572</accession>
<organism evidence="2 3">
    <name type="scientific">Caenorhabditis elegans</name>
    <dbReference type="NCBI Taxonomy" id="6239"/>
    <lineage>
        <taxon>Eukaryota</taxon>
        <taxon>Metazoa</taxon>
        <taxon>Ecdysozoa</taxon>
        <taxon>Nematoda</taxon>
        <taxon>Chromadorea</taxon>
        <taxon>Rhabditida</taxon>
        <taxon>Rhabditina</taxon>
        <taxon>Rhabditomorpha</taxon>
        <taxon>Rhabditoidea</taxon>
        <taxon>Rhabditidae</taxon>
        <taxon>Peloderinae</taxon>
        <taxon>Caenorhabditis</taxon>
    </lineage>
</organism>
<dbReference type="GeneID" id="177012"/>
<dbReference type="EMBL" id="BX284604">
    <property type="protein sequence ID" value="CCD73159.1"/>
    <property type="molecule type" value="Genomic_DNA"/>
</dbReference>